<evidence type="ECO:0000313" key="8">
    <source>
        <dbReference type="Proteomes" id="UP001500842"/>
    </source>
</evidence>
<accession>A0ABN2AGN4</accession>
<proteinExistence type="predicted"/>
<gene>
    <name evidence="7" type="ORF">GCM10009788_21810</name>
</gene>
<name>A0ABN2AGN4_9ACTN</name>
<dbReference type="PROSITE" id="PS00198">
    <property type="entry name" value="4FE4S_FER_1"/>
    <property type="match status" value="1"/>
</dbReference>
<keyword evidence="2" id="KW-0479">Metal-binding</keyword>
<dbReference type="SUPFAM" id="SSF54862">
    <property type="entry name" value="4Fe-4S ferredoxins"/>
    <property type="match status" value="1"/>
</dbReference>
<evidence type="ECO:0000256" key="2">
    <source>
        <dbReference type="ARBA" id="ARBA00022723"/>
    </source>
</evidence>
<dbReference type="PANTHER" id="PTHR30002">
    <property type="entry name" value="EPOXYQUEUOSINE REDUCTASE"/>
    <property type="match status" value="1"/>
</dbReference>
<evidence type="ECO:0000256" key="5">
    <source>
        <dbReference type="SAM" id="MobiDB-lite"/>
    </source>
</evidence>
<dbReference type="InterPro" id="IPR017900">
    <property type="entry name" value="4Fe4S_Fe_S_CS"/>
</dbReference>
<dbReference type="EMBL" id="BAAAOR010000015">
    <property type="protein sequence ID" value="GAA1517277.1"/>
    <property type="molecule type" value="Genomic_DNA"/>
</dbReference>
<dbReference type="InterPro" id="IPR017896">
    <property type="entry name" value="4Fe4S_Fe-S-bd"/>
</dbReference>
<feature type="compositionally biased region" description="Basic and acidic residues" evidence="5">
    <location>
        <begin position="397"/>
        <end position="417"/>
    </location>
</feature>
<feature type="region of interest" description="Disordered" evidence="5">
    <location>
        <begin position="376"/>
        <end position="417"/>
    </location>
</feature>
<sequence length="417" mass="45532">MKILNALVEQVRVRAGKLATDPRLRRAPSLPARFRRKFLSPRTPWDMDVRVPALLKGYPGIVRDPAGEAEAFAAGPLPDFMLANAGPLVWLRGFMWRSTLPAAPRRQRATALAQRVSDRPPSPATTVPADQLTTGLKELAAQIGLSGIGVAHYDEKYIFESFLGTEVGDRMIVCALEQAWAPTQKIPSSESEQTALSTYAEAMTLASAIGDYLVDHGYRVKVHDAAGPGMAIHFAVEAGLGQLGLNGQLLTPVGSRCRLILVNTNAPLVLDEPKDFGIPALCDACQVCVRRCPPGAIPVKRKFKRGVEKSSLNTKRCLPIVAQAHGCAICMKVCPVQRYGLQEVLNEFEATGEILGRGTDELEAYHWPIDGRTYGVGQKPRMSPELTSPSDMGDINLGRHDPERLSEREIEQARDWA</sequence>
<dbReference type="Gene3D" id="3.30.70.20">
    <property type="match status" value="1"/>
</dbReference>
<dbReference type="PANTHER" id="PTHR30002:SF4">
    <property type="entry name" value="EPOXYQUEUOSINE REDUCTASE"/>
    <property type="match status" value="1"/>
</dbReference>
<feature type="domain" description="4Fe-4S ferredoxin-type" evidence="6">
    <location>
        <begin position="273"/>
        <end position="302"/>
    </location>
</feature>
<dbReference type="RefSeq" id="WP_141004676.1">
    <property type="nucleotide sequence ID" value="NZ_BAAAOR010000015.1"/>
</dbReference>
<evidence type="ECO:0000259" key="6">
    <source>
        <dbReference type="PROSITE" id="PS51379"/>
    </source>
</evidence>
<reference evidence="7 8" key="1">
    <citation type="journal article" date="2019" name="Int. J. Syst. Evol. Microbiol.">
        <title>The Global Catalogue of Microorganisms (GCM) 10K type strain sequencing project: providing services to taxonomists for standard genome sequencing and annotation.</title>
        <authorList>
            <consortium name="The Broad Institute Genomics Platform"/>
            <consortium name="The Broad Institute Genome Sequencing Center for Infectious Disease"/>
            <person name="Wu L."/>
            <person name="Ma J."/>
        </authorList>
    </citation>
    <scope>NUCLEOTIDE SEQUENCE [LARGE SCALE GENOMIC DNA]</scope>
    <source>
        <strain evidence="7 8">JCM 14942</strain>
    </source>
</reference>
<comment type="caution">
    <text evidence="7">The sequence shown here is derived from an EMBL/GenBank/DDBJ whole genome shotgun (WGS) entry which is preliminary data.</text>
</comment>
<protein>
    <recommendedName>
        <fullName evidence="6">4Fe-4S ferredoxin-type domain-containing protein</fullName>
    </recommendedName>
</protein>
<evidence type="ECO:0000256" key="1">
    <source>
        <dbReference type="ARBA" id="ARBA00022485"/>
    </source>
</evidence>
<keyword evidence="4" id="KW-0411">Iron-sulfur</keyword>
<dbReference type="Proteomes" id="UP001500842">
    <property type="component" value="Unassembled WGS sequence"/>
</dbReference>
<keyword evidence="1" id="KW-0004">4Fe-4S</keyword>
<keyword evidence="3" id="KW-0408">Iron</keyword>
<dbReference type="PROSITE" id="PS51379">
    <property type="entry name" value="4FE4S_FER_2"/>
    <property type="match status" value="1"/>
</dbReference>
<organism evidence="7 8">
    <name type="scientific">Nocardioides humi</name>
    <dbReference type="NCBI Taxonomy" id="449461"/>
    <lineage>
        <taxon>Bacteria</taxon>
        <taxon>Bacillati</taxon>
        <taxon>Actinomycetota</taxon>
        <taxon>Actinomycetes</taxon>
        <taxon>Propionibacteriales</taxon>
        <taxon>Nocardioidaceae</taxon>
        <taxon>Nocardioides</taxon>
    </lineage>
</organism>
<dbReference type="InterPro" id="IPR004453">
    <property type="entry name" value="QueG"/>
</dbReference>
<evidence type="ECO:0000256" key="4">
    <source>
        <dbReference type="ARBA" id="ARBA00023014"/>
    </source>
</evidence>
<keyword evidence="8" id="KW-1185">Reference proteome</keyword>
<evidence type="ECO:0000313" key="7">
    <source>
        <dbReference type="EMBL" id="GAA1517277.1"/>
    </source>
</evidence>
<evidence type="ECO:0000256" key="3">
    <source>
        <dbReference type="ARBA" id="ARBA00023004"/>
    </source>
</evidence>